<evidence type="ECO:0000313" key="3">
    <source>
        <dbReference type="Proteomes" id="UP000184063"/>
    </source>
</evidence>
<dbReference type="AlphaFoldDB" id="A0A1M3TIS3"/>
<evidence type="ECO:0000313" key="2">
    <source>
        <dbReference type="EMBL" id="OJZ86670.1"/>
    </source>
</evidence>
<feature type="signal peptide" evidence="1">
    <location>
        <begin position="1"/>
        <end position="21"/>
    </location>
</feature>
<reference evidence="3" key="1">
    <citation type="journal article" date="2017" name="Genome Biol.">
        <title>Comparative genomics reveals high biological diversity and specific adaptations in the industrially and medically important fungal genus Aspergillus.</title>
        <authorList>
            <person name="de Vries R.P."/>
            <person name="Riley R."/>
            <person name="Wiebenga A."/>
            <person name="Aguilar-Osorio G."/>
            <person name="Amillis S."/>
            <person name="Uchima C.A."/>
            <person name="Anderluh G."/>
            <person name="Asadollahi M."/>
            <person name="Askin M."/>
            <person name="Barry K."/>
            <person name="Battaglia E."/>
            <person name="Bayram O."/>
            <person name="Benocci T."/>
            <person name="Braus-Stromeyer S.A."/>
            <person name="Caldana C."/>
            <person name="Canovas D."/>
            <person name="Cerqueira G.C."/>
            <person name="Chen F."/>
            <person name="Chen W."/>
            <person name="Choi C."/>
            <person name="Clum A."/>
            <person name="Dos Santos R.A."/>
            <person name="Damasio A.R."/>
            <person name="Diallinas G."/>
            <person name="Emri T."/>
            <person name="Fekete E."/>
            <person name="Flipphi M."/>
            <person name="Freyberg S."/>
            <person name="Gallo A."/>
            <person name="Gournas C."/>
            <person name="Habgood R."/>
            <person name="Hainaut M."/>
            <person name="Harispe M.L."/>
            <person name="Henrissat B."/>
            <person name="Hilden K.S."/>
            <person name="Hope R."/>
            <person name="Hossain A."/>
            <person name="Karabika E."/>
            <person name="Karaffa L."/>
            <person name="Karanyi Z."/>
            <person name="Krasevec N."/>
            <person name="Kuo A."/>
            <person name="Kusch H."/>
            <person name="LaButti K."/>
            <person name="Lagendijk E.L."/>
            <person name="Lapidus A."/>
            <person name="Levasseur A."/>
            <person name="Lindquist E."/>
            <person name="Lipzen A."/>
            <person name="Logrieco A.F."/>
            <person name="MacCabe A."/>
            <person name="Maekelae M.R."/>
            <person name="Malavazi I."/>
            <person name="Melin P."/>
            <person name="Meyer V."/>
            <person name="Mielnichuk N."/>
            <person name="Miskei M."/>
            <person name="Molnar A.P."/>
            <person name="Mule G."/>
            <person name="Ngan C.Y."/>
            <person name="Orejas M."/>
            <person name="Orosz E."/>
            <person name="Ouedraogo J.P."/>
            <person name="Overkamp K.M."/>
            <person name="Park H.-S."/>
            <person name="Perrone G."/>
            <person name="Piumi F."/>
            <person name="Punt P.J."/>
            <person name="Ram A.F."/>
            <person name="Ramon A."/>
            <person name="Rauscher S."/>
            <person name="Record E."/>
            <person name="Riano-Pachon D.M."/>
            <person name="Robert V."/>
            <person name="Roehrig J."/>
            <person name="Ruller R."/>
            <person name="Salamov A."/>
            <person name="Salih N.S."/>
            <person name="Samson R.A."/>
            <person name="Sandor E."/>
            <person name="Sanguinetti M."/>
            <person name="Schuetze T."/>
            <person name="Sepcic K."/>
            <person name="Shelest E."/>
            <person name="Sherlock G."/>
            <person name="Sophianopoulou V."/>
            <person name="Squina F.M."/>
            <person name="Sun H."/>
            <person name="Susca A."/>
            <person name="Todd R.B."/>
            <person name="Tsang A."/>
            <person name="Unkles S.E."/>
            <person name="van de Wiele N."/>
            <person name="van Rossen-Uffink D."/>
            <person name="Oliveira J.V."/>
            <person name="Vesth T.C."/>
            <person name="Visser J."/>
            <person name="Yu J.-H."/>
            <person name="Zhou M."/>
            <person name="Andersen M.R."/>
            <person name="Archer D.B."/>
            <person name="Baker S.E."/>
            <person name="Benoit I."/>
            <person name="Brakhage A.A."/>
            <person name="Braus G.H."/>
            <person name="Fischer R."/>
            <person name="Frisvad J.C."/>
            <person name="Goldman G.H."/>
            <person name="Houbraken J."/>
            <person name="Oakley B."/>
            <person name="Pocsi I."/>
            <person name="Scazzocchio C."/>
            <person name="Seiboth B."/>
            <person name="vanKuyk P.A."/>
            <person name="Wortman J."/>
            <person name="Dyer P.S."/>
            <person name="Grigoriev I.V."/>
        </authorList>
    </citation>
    <scope>NUCLEOTIDE SEQUENCE [LARGE SCALE GENOMIC DNA]</scope>
    <source>
        <strain evidence="3">CBS 106.47</strain>
    </source>
</reference>
<accession>A0A1M3TIS3</accession>
<protein>
    <submittedName>
        <fullName evidence="2">Uncharacterized protein</fullName>
    </submittedName>
</protein>
<keyword evidence="1" id="KW-0732">Signal</keyword>
<proteinExistence type="predicted"/>
<evidence type="ECO:0000256" key="1">
    <source>
        <dbReference type="SAM" id="SignalP"/>
    </source>
</evidence>
<dbReference type="EMBL" id="KV878241">
    <property type="protein sequence ID" value="OJZ86670.1"/>
    <property type="molecule type" value="Genomic_DNA"/>
</dbReference>
<organism evidence="2 3">
    <name type="scientific">Aspergillus luchuensis (strain CBS 106.47)</name>
    <dbReference type="NCBI Taxonomy" id="1137211"/>
    <lineage>
        <taxon>Eukaryota</taxon>
        <taxon>Fungi</taxon>
        <taxon>Dikarya</taxon>
        <taxon>Ascomycota</taxon>
        <taxon>Pezizomycotina</taxon>
        <taxon>Eurotiomycetes</taxon>
        <taxon>Eurotiomycetidae</taxon>
        <taxon>Eurotiales</taxon>
        <taxon>Aspergillaceae</taxon>
        <taxon>Aspergillus</taxon>
        <taxon>Aspergillus subgen. Circumdati</taxon>
    </lineage>
</organism>
<dbReference type="Proteomes" id="UP000184063">
    <property type="component" value="Unassembled WGS sequence"/>
</dbReference>
<name>A0A1M3TIS3_ASPLC</name>
<sequence>MEYSPLSLSTSFLLIIHTAAAAASFSHYLISLAIIETLILDTLMITCSTRRTLFTGRDIIKTSHSMNDEPNPNRAYLSVQSYQIHPKSPKATIPLTLKSINALLHCHTHQQNLLSDRLEQPR</sequence>
<dbReference type="VEuPathDB" id="FungiDB:ASPFODRAFT_609244"/>
<feature type="chain" id="PRO_5012657362" evidence="1">
    <location>
        <begin position="22"/>
        <end position="122"/>
    </location>
</feature>
<gene>
    <name evidence="2" type="ORF">ASPFODRAFT_609244</name>
</gene>